<feature type="transmembrane region" description="Helical" evidence="10">
    <location>
        <begin position="480"/>
        <end position="499"/>
    </location>
</feature>
<dbReference type="PRINTS" id="PR01036">
    <property type="entry name" value="TCRTETB"/>
</dbReference>
<protein>
    <recommendedName>
        <fullName evidence="7">Efflux pump dotC</fullName>
    </recommendedName>
    <alternativeName>
        <fullName evidence="8">Dothistromin biosynthesis protein C</fullName>
    </alternativeName>
</protein>
<evidence type="ECO:0000256" key="5">
    <source>
        <dbReference type="ARBA" id="ARBA00023136"/>
    </source>
</evidence>
<keyword evidence="3 10" id="KW-0812">Transmembrane</keyword>
<evidence type="ECO:0000256" key="3">
    <source>
        <dbReference type="ARBA" id="ARBA00022692"/>
    </source>
</evidence>
<evidence type="ECO:0000256" key="8">
    <source>
        <dbReference type="ARBA" id="ARBA00083178"/>
    </source>
</evidence>
<feature type="compositionally biased region" description="Basic and acidic residues" evidence="9">
    <location>
        <begin position="40"/>
        <end position="56"/>
    </location>
</feature>
<feature type="transmembrane region" description="Helical" evidence="10">
    <location>
        <begin position="308"/>
        <end position="328"/>
    </location>
</feature>
<gene>
    <name evidence="12" type="ORF">ASPVEDRAFT_51349</name>
</gene>
<dbReference type="FunFam" id="1.20.1250.20:FF:000196">
    <property type="entry name" value="MFS toxin efflux pump (AflT)"/>
    <property type="match status" value="1"/>
</dbReference>
<dbReference type="EMBL" id="KV878127">
    <property type="protein sequence ID" value="OJJ00092.1"/>
    <property type="molecule type" value="Genomic_DNA"/>
</dbReference>
<feature type="transmembrane region" description="Helical" evidence="10">
    <location>
        <begin position="211"/>
        <end position="230"/>
    </location>
</feature>
<feature type="transmembrane region" description="Helical" evidence="10">
    <location>
        <begin position="242"/>
        <end position="262"/>
    </location>
</feature>
<dbReference type="Gene3D" id="1.20.1720.10">
    <property type="entry name" value="Multidrug resistance protein D"/>
    <property type="match status" value="1"/>
</dbReference>
<feature type="transmembrane region" description="Helical" evidence="10">
    <location>
        <begin position="443"/>
        <end position="468"/>
    </location>
</feature>
<dbReference type="VEuPathDB" id="FungiDB:ASPVEDRAFT_51349"/>
<keyword evidence="4 10" id="KW-1133">Transmembrane helix</keyword>
<feature type="transmembrane region" description="Helical" evidence="10">
    <location>
        <begin position="154"/>
        <end position="177"/>
    </location>
</feature>
<dbReference type="GO" id="GO:0022857">
    <property type="term" value="F:transmembrane transporter activity"/>
    <property type="evidence" value="ECO:0007669"/>
    <property type="project" value="InterPro"/>
</dbReference>
<evidence type="ECO:0000259" key="11">
    <source>
        <dbReference type="PROSITE" id="PS50850"/>
    </source>
</evidence>
<dbReference type="PROSITE" id="PS50850">
    <property type="entry name" value="MFS"/>
    <property type="match status" value="1"/>
</dbReference>
<feature type="transmembrane region" description="Helical" evidence="10">
    <location>
        <begin position="412"/>
        <end position="431"/>
    </location>
</feature>
<name>A0A1L9PF42_ASPVE</name>
<dbReference type="Gene3D" id="1.20.1250.20">
    <property type="entry name" value="MFS general substrate transporter like domains"/>
    <property type="match status" value="1"/>
</dbReference>
<organism evidence="12 13">
    <name type="scientific">Aspergillus versicolor CBS 583.65</name>
    <dbReference type="NCBI Taxonomy" id="1036611"/>
    <lineage>
        <taxon>Eukaryota</taxon>
        <taxon>Fungi</taxon>
        <taxon>Dikarya</taxon>
        <taxon>Ascomycota</taxon>
        <taxon>Pezizomycotina</taxon>
        <taxon>Eurotiomycetes</taxon>
        <taxon>Eurotiomycetidae</taxon>
        <taxon>Eurotiales</taxon>
        <taxon>Aspergillaceae</taxon>
        <taxon>Aspergillus</taxon>
        <taxon>Aspergillus subgen. Nidulantes</taxon>
    </lineage>
</organism>
<dbReference type="RefSeq" id="XP_040665854.1">
    <property type="nucleotide sequence ID" value="XM_040814463.1"/>
</dbReference>
<evidence type="ECO:0000313" key="13">
    <source>
        <dbReference type="Proteomes" id="UP000184073"/>
    </source>
</evidence>
<keyword evidence="13" id="KW-1185">Reference proteome</keyword>
<dbReference type="InterPro" id="IPR020846">
    <property type="entry name" value="MFS_dom"/>
</dbReference>
<reference evidence="13" key="1">
    <citation type="journal article" date="2017" name="Genome Biol.">
        <title>Comparative genomics reveals high biological diversity and specific adaptations in the industrially and medically important fungal genus Aspergillus.</title>
        <authorList>
            <person name="de Vries R.P."/>
            <person name="Riley R."/>
            <person name="Wiebenga A."/>
            <person name="Aguilar-Osorio G."/>
            <person name="Amillis S."/>
            <person name="Uchima C.A."/>
            <person name="Anderluh G."/>
            <person name="Asadollahi M."/>
            <person name="Askin M."/>
            <person name="Barry K."/>
            <person name="Battaglia E."/>
            <person name="Bayram O."/>
            <person name="Benocci T."/>
            <person name="Braus-Stromeyer S.A."/>
            <person name="Caldana C."/>
            <person name="Canovas D."/>
            <person name="Cerqueira G.C."/>
            <person name="Chen F."/>
            <person name="Chen W."/>
            <person name="Choi C."/>
            <person name="Clum A."/>
            <person name="Dos Santos R.A."/>
            <person name="Damasio A.R."/>
            <person name="Diallinas G."/>
            <person name="Emri T."/>
            <person name="Fekete E."/>
            <person name="Flipphi M."/>
            <person name="Freyberg S."/>
            <person name="Gallo A."/>
            <person name="Gournas C."/>
            <person name="Habgood R."/>
            <person name="Hainaut M."/>
            <person name="Harispe M.L."/>
            <person name="Henrissat B."/>
            <person name="Hilden K.S."/>
            <person name="Hope R."/>
            <person name="Hossain A."/>
            <person name="Karabika E."/>
            <person name="Karaffa L."/>
            <person name="Karanyi Z."/>
            <person name="Krasevec N."/>
            <person name="Kuo A."/>
            <person name="Kusch H."/>
            <person name="LaButti K."/>
            <person name="Lagendijk E.L."/>
            <person name="Lapidus A."/>
            <person name="Levasseur A."/>
            <person name="Lindquist E."/>
            <person name="Lipzen A."/>
            <person name="Logrieco A.F."/>
            <person name="MacCabe A."/>
            <person name="Maekelae M.R."/>
            <person name="Malavazi I."/>
            <person name="Melin P."/>
            <person name="Meyer V."/>
            <person name="Mielnichuk N."/>
            <person name="Miskei M."/>
            <person name="Molnar A.P."/>
            <person name="Mule G."/>
            <person name="Ngan C.Y."/>
            <person name="Orejas M."/>
            <person name="Orosz E."/>
            <person name="Ouedraogo J.P."/>
            <person name="Overkamp K.M."/>
            <person name="Park H.-S."/>
            <person name="Perrone G."/>
            <person name="Piumi F."/>
            <person name="Punt P.J."/>
            <person name="Ram A.F."/>
            <person name="Ramon A."/>
            <person name="Rauscher S."/>
            <person name="Record E."/>
            <person name="Riano-Pachon D.M."/>
            <person name="Robert V."/>
            <person name="Roehrig J."/>
            <person name="Ruller R."/>
            <person name="Salamov A."/>
            <person name="Salih N.S."/>
            <person name="Samson R.A."/>
            <person name="Sandor E."/>
            <person name="Sanguinetti M."/>
            <person name="Schuetze T."/>
            <person name="Sepcic K."/>
            <person name="Shelest E."/>
            <person name="Sherlock G."/>
            <person name="Sophianopoulou V."/>
            <person name="Squina F.M."/>
            <person name="Sun H."/>
            <person name="Susca A."/>
            <person name="Todd R.B."/>
            <person name="Tsang A."/>
            <person name="Unkles S.E."/>
            <person name="van de Wiele N."/>
            <person name="van Rossen-Uffink D."/>
            <person name="Oliveira J.V."/>
            <person name="Vesth T.C."/>
            <person name="Visser J."/>
            <person name="Yu J.-H."/>
            <person name="Zhou M."/>
            <person name="Andersen M.R."/>
            <person name="Archer D.B."/>
            <person name="Baker S.E."/>
            <person name="Benoit I."/>
            <person name="Brakhage A.A."/>
            <person name="Braus G.H."/>
            <person name="Fischer R."/>
            <person name="Frisvad J.C."/>
            <person name="Goldman G.H."/>
            <person name="Houbraken J."/>
            <person name="Oakley B."/>
            <person name="Pocsi I."/>
            <person name="Scazzocchio C."/>
            <person name="Seiboth B."/>
            <person name="vanKuyk P.A."/>
            <person name="Wortman J."/>
            <person name="Dyer P.S."/>
            <person name="Grigoriev I.V."/>
        </authorList>
    </citation>
    <scope>NUCLEOTIDE SEQUENCE [LARGE SCALE GENOMIC DNA]</scope>
    <source>
        <strain evidence="13">CBS 583.65</strain>
    </source>
</reference>
<dbReference type="CDD" id="cd17502">
    <property type="entry name" value="MFS_Azr1_MDR_like"/>
    <property type="match status" value="1"/>
</dbReference>
<keyword evidence="5 10" id="KW-0472">Membrane</keyword>
<dbReference type="Proteomes" id="UP000184073">
    <property type="component" value="Unassembled WGS sequence"/>
</dbReference>
<dbReference type="SUPFAM" id="SSF103473">
    <property type="entry name" value="MFS general substrate transporter"/>
    <property type="match status" value="2"/>
</dbReference>
<evidence type="ECO:0000256" key="4">
    <source>
        <dbReference type="ARBA" id="ARBA00022989"/>
    </source>
</evidence>
<feature type="region of interest" description="Disordered" evidence="9">
    <location>
        <begin position="1"/>
        <end position="74"/>
    </location>
</feature>
<sequence length="619" mass="67110">MAVPEASRGEGKYAQDVVENYDATEKPSTPSETSPEESSDGAKPRPSSTEHGRTQVEGDAPPDTPNDNPLDRVPSQAQKIGKKKIAVVMGALCLVLFLAALDMTIISTALPTMAADFHASESGYSWMASSFSLTNAAFVPLWGKVSDIWGRKPILLLANAAFLIGSLICALSINLPMILAGRAIQGAGAGGIITLANICVSDLFSVRERPVYYALFGATWAIAGALGPLVGGAFTTSVTWRWCFYLNLPIGGVSFAILVFFLKIDSPKTPLWAGIKTIDWSGTLLLVGATLMFLFGLQFGGVNYPWDSPTVICLIVFGIVTYVLAMLNEWKIARYPIIPIRLFSNWHNVIVLFICFSHSMVFMGGSYYLPFYFQSVLLVNPILSGVYLLPQVLSLSLLSAITGVIIKKTGRYHELISIAFVFLTLGYGLLIDLKPYASWPRLIIYQIIGGVGTGPLFQAPLVALQANIHPSDMAAGTSTFSFLRQVSTAISIVIGTVIYQNMVVNKQSTITAAVGPEKAQTLQNAFSENNHDLIRSLPAAQKDVVLGVFTFSLSRIWIFYTAMAAIGMLTCIFLRPVELSKTHTVAKTGLEEQERARKEILEAQARDKAAKLSQGKETV</sequence>
<feature type="transmembrane region" description="Helical" evidence="10">
    <location>
        <begin position="349"/>
        <end position="370"/>
    </location>
</feature>
<feature type="transmembrane region" description="Helical" evidence="10">
    <location>
        <begin position="556"/>
        <end position="574"/>
    </location>
</feature>
<dbReference type="InterPro" id="IPR036259">
    <property type="entry name" value="MFS_trans_sf"/>
</dbReference>
<dbReference type="FunFam" id="1.20.1720.10:FF:000014">
    <property type="entry name" value="MFS drug transporter, putative"/>
    <property type="match status" value="1"/>
</dbReference>
<evidence type="ECO:0000256" key="7">
    <source>
        <dbReference type="ARBA" id="ARBA00069956"/>
    </source>
</evidence>
<evidence type="ECO:0000256" key="9">
    <source>
        <dbReference type="SAM" id="MobiDB-lite"/>
    </source>
</evidence>
<dbReference type="InterPro" id="IPR011701">
    <property type="entry name" value="MFS"/>
</dbReference>
<feature type="domain" description="Major facilitator superfamily (MFS) profile" evidence="11">
    <location>
        <begin position="88"/>
        <end position="579"/>
    </location>
</feature>
<feature type="transmembrane region" description="Helical" evidence="10">
    <location>
        <begin position="283"/>
        <end position="302"/>
    </location>
</feature>
<feature type="transmembrane region" description="Helical" evidence="10">
    <location>
        <begin position="123"/>
        <end position="142"/>
    </location>
</feature>
<comment type="subcellular location">
    <subcellularLocation>
        <location evidence="1">Vacuole membrane</location>
        <topology evidence="1">Multi-pass membrane protein</topology>
    </subcellularLocation>
</comment>
<dbReference type="Pfam" id="PF07690">
    <property type="entry name" value="MFS_1"/>
    <property type="match status" value="1"/>
</dbReference>
<feature type="transmembrane region" description="Helical" evidence="10">
    <location>
        <begin position="382"/>
        <end position="405"/>
    </location>
</feature>
<comment type="function">
    <text evidence="6">Efflux pump; part of the gene cluster that mediates the biosynthesis of dothistromin (DOTH), a polyketide toxin very similar in structure to the aflatoxin precursor, versicolorin B. One function of dotC may be to transport early-stage dothistromin biosynthetic intermediates from the cytoplasm into vacuoles, thereby affecting the rate of dothistromin production.</text>
</comment>
<dbReference type="GO" id="GO:0005774">
    <property type="term" value="C:vacuolar membrane"/>
    <property type="evidence" value="ECO:0007669"/>
    <property type="project" value="UniProtKB-SubCell"/>
</dbReference>
<accession>A0A1L9PF42</accession>
<evidence type="ECO:0000256" key="10">
    <source>
        <dbReference type="SAM" id="Phobius"/>
    </source>
</evidence>
<dbReference type="GeneID" id="63729974"/>
<proteinExistence type="inferred from homology"/>
<evidence type="ECO:0000313" key="12">
    <source>
        <dbReference type="EMBL" id="OJJ00092.1"/>
    </source>
</evidence>
<evidence type="ECO:0000256" key="2">
    <source>
        <dbReference type="ARBA" id="ARBA00007520"/>
    </source>
</evidence>
<dbReference type="GO" id="GO:0005886">
    <property type="term" value="C:plasma membrane"/>
    <property type="evidence" value="ECO:0007669"/>
    <property type="project" value="TreeGrafter"/>
</dbReference>
<evidence type="ECO:0000256" key="6">
    <source>
        <dbReference type="ARBA" id="ARBA00057269"/>
    </source>
</evidence>
<comment type="similarity">
    <text evidence="2">Belongs to the major facilitator superfamily. TCR/Tet family.</text>
</comment>
<dbReference type="AlphaFoldDB" id="A0A1L9PF42"/>
<dbReference type="OrthoDB" id="10021397at2759"/>
<evidence type="ECO:0000256" key="1">
    <source>
        <dbReference type="ARBA" id="ARBA00004128"/>
    </source>
</evidence>
<feature type="transmembrane region" description="Helical" evidence="10">
    <location>
        <begin position="183"/>
        <end position="204"/>
    </location>
</feature>
<dbReference type="PANTHER" id="PTHR23501:SF102">
    <property type="entry name" value="DRUG TRANSPORTER, PUTATIVE (AFU_ORTHOLOGUE AFUA_3G08530)-RELATED"/>
    <property type="match status" value="1"/>
</dbReference>
<dbReference type="PANTHER" id="PTHR23501">
    <property type="entry name" value="MAJOR FACILITATOR SUPERFAMILY"/>
    <property type="match status" value="1"/>
</dbReference>
<feature type="transmembrane region" description="Helical" evidence="10">
    <location>
        <begin position="85"/>
        <end position="111"/>
    </location>
</feature>